<evidence type="ECO:0000256" key="18">
    <source>
        <dbReference type="PIRSR" id="PIRSR601382-1"/>
    </source>
</evidence>
<dbReference type="GO" id="GO:0005509">
    <property type="term" value="F:calcium ion binding"/>
    <property type="evidence" value="ECO:0007669"/>
    <property type="project" value="InterPro"/>
</dbReference>
<comment type="similarity">
    <text evidence="4 21">Belongs to the glycosyl hydrolase 47 family.</text>
</comment>
<evidence type="ECO:0000256" key="11">
    <source>
        <dbReference type="ARBA" id="ARBA00022989"/>
    </source>
</evidence>
<feature type="active site" description="Proton donor" evidence="18">
    <location>
        <position position="274"/>
    </location>
</feature>
<dbReference type="GO" id="GO:0005975">
    <property type="term" value="P:carbohydrate metabolic process"/>
    <property type="evidence" value="ECO:0007669"/>
    <property type="project" value="InterPro"/>
</dbReference>
<dbReference type="InterPro" id="IPR036026">
    <property type="entry name" value="Seven-hairpin_glycosidases"/>
</dbReference>
<feature type="transmembrane region" description="Helical" evidence="22">
    <location>
        <begin position="46"/>
        <end position="64"/>
    </location>
</feature>
<comment type="pathway">
    <text evidence="3">Protein modification; protein glycosylation.</text>
</comment>
<dbReference type="Pfam" id="PF01532">
    <property type="entry name" value="Glyco_hydro_47"/>
    <property type="match status" value="1"/>
</dbReference>
<keyword evidence="10" id="KW-0735">Signal-anchor</keyword>
<dbReference type="EC" id="3.2.1.-" evidence="21"/>
<name>T2M324_HYDVU</name>
<feature type="disulfide bond" evidence="20">
    <location>
        <begin position="471"/>
        <end position="500"/>
    </location>
</feature>
<dbReference type="AlphaFoldDB" id="T2M324"/>
<dbReference type="GO" id="GO:0034976">
    <property type="term" value="P:response to endoplasmic reticulum stress"/>
    <property type="evidence" value="ECO:0007669"/>
    <property type="project" value="UniProtKB-ARBA"/>
</dbReference>
<evidence type="ECO:0000256" key="7">
    <source>
        <dbReference type="ARBA" id="ARBA00022801"/>
    </source>
</evidence>
<dbReference type="SUPFAM" id="SSF48225">
    <property type="entry name" value="Seven-hairpin glycosidases"/>
    <property type="match status" value="1"/>
</dbReference>
<proteinExistence type="evidence at transcript level"/>
<protein>
    <recommendedName>
        <fullName evidence="21">alpha-1,2-Mannosidase</fullName>
        <ecNumber evidence="21">3.2.1.-</ecNumber>
    </recommendedName>
</protein>
<sequence>MSVFTPGRLDHSVIDGIDLETYNNDKGHRSTSIYRAWRQQTSQQKIVLIFLVFLLISFVYVFLFKTYVPIKSLEADTKHINHVPEPLKNPLKDNNARQKLIELKNRELNEKFKPLKRGPPNLFNEKLVEHSIQQSDIVGSLKDDSKDFIEFKLINGENEEIIKEREDRKKKLNSPESQNDFAHYPEKISMTLRQTEVVAACQHAWDGYRKFAWGHDELKPMSRTYSEWFMLGLTIVDSLDTLWLMNMMKEYNEAREWVANELTFEKPVSVNLFETTIRVLGGLLSIFHLTKDKMYLEKAADLGDRLMGAFTSLSKIPYSDVTLGTKRGRPPAWGSDSSLSEVSTIQLEFNDLSYSLQNPSYRSAAYNVMLQIFSLHRPHGLCPIFINADSGEFTPASTITLGARGDSYYEYLLKQWIQTGKTDDKMKSEYIKAMEGVKKLLIRRSFPSNLTFVGELLSGRSFSAKMDHLVCFLPGTLALGYYHGLPYEHMELAKELIETCYQMYARMATGLSPEIAHFQMASTSSDKSADIIVKPLDAHNLLRPETVESLHIMYQITKENKYREYGWNIFQAFNKYCKVPTGGYVSINDVRNAQNPRRGEGRDKMESFFLGETLKYLYLLFSDDDIIPLDKFVFNTEAHPLPVFNG</sequence>
<keyword evidence="6 19" id="KW-0479">Metal-binding</keyword>
<dbReference type="KEGG" id="hmg:100198486"/>
<dbReference type="GO" id="GO:0010498">
    <property type="term" value="P:proteasomal protein catabolic process"/>
    <property type="evidence" value="ECO:0007669"/>
    <property type="project" value="UniProtKB-ARBA"/>
</dbReference>
<keyword evidence="11 22" id="KW-1133">Transmembrane helix</keyword>
<comment type="catalytic activity">
    <reaction evidence="16">
        <text>N(4)-(alpha-D-Man-(1-&gt;2)-alpha-D-Man-(1-&gt;2)-alpha-D-Man-(1-&gt;3)-[alpha-D-Man-(1-&gt;2)-alpha-D-Man-(1-&gt;3)-[alpha-D-Man-(1-&gt;2)-alpha-D-Man-(1-&gt;6)]-alpha-D-Man-(1-&gt;6)]-beta-D-Man-(1-&gt;4)-beta-D-GlcNAc-(1-&gt;4)-beta-D-GlcNAc)-L-asparaginyl-[protein] (N-glucan mannose isomer 9A1,2,3B1,2,3) + 4 H2O = N(4)-(alpha-D-Man-(1-&gt;3)-[alpha-D-Man-(1-&gt;3)-[alpha-D-Man-(1-&gt;6)]-alpha-D-Man-(1-&gt;6)]-beta-D-Man-(1-&gt;4)-beta-D-GlcNAc-(1-&gt;4)-beta-D-GlcNAc)-L-asparaginyl-[protein] (N-glucan mannose isomer 5A1,2) + 4 beta-D-mannose</text>
        <dbReference type="Rhea" id="RHEA:56008"/>
        <dbReference type="Rhea" id="RHEA-COMP:14356"/>
        <dbReference type="Rhea" id="RHEA-COMP:14367"/>
        <dbReference type="ChEBI" id="CHEBI:15377"/>
        <dbReference type="ChEBI" id="CHEBI:28563"/>
        <dbReference type="ChEBI" id="CHEBI:59087"/>
        <dbReference type="ChEBI" id="CHEBI:139493"/>
        <dbReference type="EC" id="3.2.1.113"/>
    </reaction>
</comment>
<dbReference type="PRINTS" id="PR00747">
    <property type="entry name" value="GLYHDRLASE47"/>
</dbReference>
<dbReference type="PANTHER" id="PTHR11742">
    <property type="entry name" value="MANNOSYL-OLIGOSACCHARIDE ALPHA-1,2-MANNOSIDASE-RELATED"/>
    <property type="match status" value="1"/>
</dbReference>
<evidence type="ECO:0000256" key="14">
    <source>
        <dbReference type="ARBA" id="ARBA00023295"/>
    </source>
</evidence>
<evidence type="ECO:0000256" key="8">
    <source>
        <dbReference type="ARBA" id="ARBA00022824"/>
    </source>
</evidence>
<reference evidence="23" key="1">
    <citation type="journal article" date="2013" name="Genome Biol. Evol.">
        <title>Punctuated emergences of genetic and phenotypic innovations in eumetazoan, bilaterian, euteleostome, and hominidae ancestors.</title>
        <authorList>
            <person name="Wenger Y."/>
            <person name="Galliot B."/>
        </authorList>
    </citation>
    <scope>NUCLEOTIDE SEQUENCE</scope>
    <source>
        <tissue evidence="23">Whole animals</tissue>
    </source>
</reference>
<evidence type="ECO:0000256" key="4">
    <source>
        <dbReference type="ARBA" id="ARBA00007658"/>
    </source>
</evidence>
<comment type="subcellular location">
    <subcellularLocation>
        <location evidence="2">Endoplasmic reticulum membrane</location>
        <topology evidence="2">Single-pass type II membrane protein</topology>
    </subcellularLocation>
</comment>
<comment type="cofactor">
    <cofactor evidence="1 19">
        <name>Ca(2+)</name>
        <dbReference type="ChEBI" id="CHEBI:29108"/>
    </cofactor>
</comment>
<evidence type="ECO:0000256" key="9">
    <source>
        <dbReference type="ARBA" id="ARBA00022837"/>
    </source>
</evidence>
<dbReference type="GO" id="GO:0004571">
    <property type="term" value="F:mannosyl-oligosaccharide 1,2-alpha-mannosidase activity"/>
    <property type="evidence" value="ECO:0007669"/>
    <property type="project" value="UniProtKB-EC"/>
</dbReference>
<evidence type="ECO:0000256" key="15">
    <source>
        <dbReference type="ARBA" id="ARBA00047669"/>
    </source>
</evidence>
<feature type="active site" evidence="18">
    <location>
        <position position="406"/>
    </location>
</feature>
<feature type="active site" description="Proton donor" evidence="18">
    <location>
        <position position="514"/>
    </location>
</feature>
<evidence type="ECO:0000256" key="1">
    <source>
        <dbReference type="ARBA" id="ARBA00001913"/>
    </source>
</evidence>
<evidence type="ECO:0000256" key="16">
    <source>
        <dbReference type="ARBA" id="ARBA00048605"/>
    </source>
</evidence>
<organism evidence="23">
    <name type="scientific">Hydra vulgaris</name>
    <name type="common">Hydra</name>
    <name type="synonym">Hydra attenuata</name>
    <dbReference type="NCBI Taxonomy" id="6087"/>
    <lineage>
        <taxon>Eukaryota</taxon>
        <taxon>Metazoa</taxon>
        <taxon>Cnidaria</taxon>
        <taxon>Hydrozoa</taxon>
        <taxon>Hydroidolina</taxon>
        <taxon>Anthoathecata</taxon>
        <taxon>Aplanulata</taxon>
        <taxon>Hydridae</taxon>
        <taxon>Hydra</taxon>
    </lineage>
</organism>
<keyword evidence="8" id="KW-0256">Endoplasmic reticulum</keyword>
<evidence type="ECO:0000313" key="23">
    <source>
        <dbReference type="EMBL" id="CDG66643.1"/>
    </source>
</evidence>
<dbReference type="PANTHER" id="PTHR11742:SF55">
    <property type="entry name" value="ENDOPLASMIC RETICULUM MANNOSYL-OLIGOSACCHARIDE 1,2-ALPHA-MANNOSIDASE"/>
    <property type="match status" value="1"/>
</dbReference>
<keyword evidence="12 22" id="KW-0472">Membrane</keyword>
<evidence type="ECO:0000256" key="3">
    <source>
        <dbReference type="ARBA" id="ARBA00004922"/>
    </source>
</evidence>
<evidence type="ECO:0000256" key="17">
    <source>
        <dbReference type="ARBA" id="ARBA00053655"/>
    </source>
</evidence>
<dbReference type="GO" id="GO:0005789">
    <property type="term" value="C:endoplasmic reticulum membrane"/>
    <property type="evidence" value="ECO:0007669"/>
    <property type="project" value="UniProtKB-SubCell"/>
</dbReference>
<dbReference type="EMBL" id="HAAD01000411">
    <property type="protein sequence ID" value="CDG66643.1"/>
    <property type="molecule type" value="mRNA"/>
</dbReference>
<feature type="binding site" evidence="19">
    <location>
        <position position="636"/>
    </location>
    <ligand>
        <name>Ca(2+)</name>
        <dbReference type="ChEBI" id="CHEBI:29108"/>
    </ligand>
</feature>
<evidence type="ECO:0000256" key="12">
    <source>
        <dbReference type="ARBA" id="ARBA00023136"/>
    </source>
</evidence>
<evidence type="ECO:0000256" key="20">
    <source>
        <dbReference type="PIRSR" id="PIRSR601382-3"/>
    </source>
</evidence>
<dbReference type="Gene3D" id="1.50.10.10">
    <property type="match status" value="1"/>
</dbReference>
<evidence type="ECO:0000256" key="5">
    <source>
        <dbReference type="ARBA" id="ARBA00022692"/>
    </source>
</evidence>
<keyword evidence="14 21" id="KW-0326">Glycosidase</keyword>
<evidence type="ECO:0000256" key="6">
    <source>
        <dbReference type="ARBA" id="ARBA00022723"/>
    </source>
</evidence>
<dbReference type="InterPro" id="IPR001382">
    <property type="entry name" value="Glyco_hydro_47"/>
</dbReference>
<evidence type="ECO:0000256" key="10">
    <source>
        <dbReference type="ARBA" id="ARBA00022968"/>
    </source>
</evidence>
<evidence type="ECO:0000256" key="13">
    <source>
        <dbReference type="ARBA" id="ARBA00023157"/>
    </source>
</evidence>
<dbReference type="OrthoDB" id="8118055at2759"/>
<evidence type="ECO:0000256" key="19">
    <source>
        <dbReference type="PIRSR" id="PIRSR601382-2"/>
    </source>
</evidence>
<dbReference type="InterPro" id="IPR012341">
    <property type="entry name" value="6hp_glycosidase-like_sf"/>
</dbReference>
<evidence type="ECO:0000256" key="22">
    <source>
        <dbReference type="SAM" id="Phobius"/>
    </source>
</evidence>
<feature type="active site" evidence="18">
    <location>
        <position position="545"/>
    </location>
</feature>
<dbReference type="InterPro" id="IPR050749">
    <property type="entry name" value="Glycosyl_Hydrolase_47"/>
</dbReference>
<keyword evidence="5 22" id="KW-0812">Transmembrane</keyword>
<comment type="function">
    <text evidence="17">Involved in glycoprotein quality control targeting of misfolded glycoproteins for degradation. It primarily trims a single alpha-1,2-linked mannose residue from Man(9)GlcNAc(2) to produce Man(8)GlcNAc(2), but at high enzyme concentrations, as found in the ER quality control compartment (ERQC), it further trims the carbohydrates to Man(5-6)GlcNAc(2).</text>
</comment>
<keyword evidence="9 19" id="KW-0106">Calcium</keyword>
<gene>
    <name evidence="23" type="primary">MAN1B1</name>
</gene>
<evidence type="ECO:0000256" key="21">
    <source>
        <dbReference type="RuleBase" id="RU361193"/>
    </source>
</evidence>
<dbReference type="FunFam" id="1.50.10.10:FF:000010">
    <property type="entry name" value="alpha-1,2-Mannosidase"/>
    <property type="match status" value="1"/>
</dbReference>
<comment type="catalytic activity">
    <reaction evidence="15">
        <text>N(4)-(alpha-D-Man-(1-&gt;2)-alpha-D-Man-(1-&gt;2)-alpha-D-Man-(1-&gt;3)-[alpha-D-Man-(1-&gt;3)-[alpha-D-Man-(1-&gt;2)-alpha-D-Man-(1-&gt;6)]-alpha-D-Man-(1-&gt;6)]-beta-D-Man-(1-&gt;4)-beta-D-GlcNAc-(1-&gt;4)-beta-D-GlcNAc)-L-asparaginyl-[protein] (N-glucan mannose isomer 8A1,2,3B1,3) + 3 H2O = N(4)-(alpha-D-Man-(1-&gt;3)-[alpha-D-Man-(1-&gt;3)-[alpha-D-Man-(1-&gt;6)]-alpha-D-Man-(1-&gt;6)]-beta-D-Man-(1-&gt;4)-beta-D-GlcNAc-(1-&gt;4)-beta-D-GlcNAc)-L-asparaginyl-[protein] (N-glucan mannose isomer 5A1,2) + 3 beta-D-mannose</text>
        <dbReference type="Rhea" id="RHEA:56028"/>
        <dbReference type="Rhea" id="RHEA-COMP:14358"/>
        <dbReference type="Rhea" id="RHEA-COMP:14367"/>
        <dbReference type="ChEBI" id="CHEBI:15377"/>
        <dbReference type="ChEBI" id="CHEBI:28563"/>
        <dbReference type="ChEBI" id="CHEBI:59087"/>
        <dbReference type="ChEBI" id="CHEBI:60628"/>
        <dbReference type="EC" id="3.2.1.113"/>
    </reaction>
</comment>
<evidence type="ECO:0000256" key="2">
    <source>
        <dbReference type="ARBA" id="ARBA00004648"/>
    </source>
</evidence>
<dbReference type="OMA" id="AAFKHSW"/>
<keyword evidence="13 20" id="KW-1015">Disulfide bond</keyword>
<accession>T2M324</accession>
<keyword evidence="7 21" id="KW-0378">Hydrolase</keyword>